<evidence type="ECO:0000256" key="4">
    <source>
        <dbReference type="PIRSR" id="PIRSR004846-1"/>
    </source>
</evidence>
<dbReference type="Proteomes" id="UP000202922">
    <property type="component" value="Unassembled WGS sequence"/>
</dbReference>
<feature type="signal peptide" evidence="5">
    <location>
        <begin position="1"/>
        <end position="24"/>
    </location>
</feature>
<dbReference type="NCBIfam" id="TIGR01256">
    <property type="entry name" value="modA"/>
    <property type="match status" value="1"/>
</dbReference>
<dbReference type="RefSeq" id="WP_093967391.1">
    <property type="nucleotide sequence ID" value="NZ_FXYE01000002.1"/>
</dbReference>
<dbReference type="PANTHER" id="PTHR30632:SF14">
    <property type="entry name" value="TUNGSTATE_MOLYBDATE_CHROMATE-BINDING PROTEIN MODA"/>
    <property type="match status" value="1"/>
</dbReference>
<dbReference type="GO" id="GO:0030973">
    <property type="term" value="F:molybdate ion binding"/>
    <property type="evidence" value="ECO:0007669"/>
    <property type="project" value="InterPro"/>
</dbReference>
<sequence>MRFSRWRLWFAGTALLCAVRPAWSQETVIVAVAANFAEVVAEIEPMFEAAYPYDLLVSAGSTGKLYAQVKAGAPFDAMLAADQDRPARLIAEGDAVAGTRFTYAIGQLTLWSPKEGRINGDGTAAITDPDTRFVAMANPALAPYGAAAEQAVATLGLTDVVQGKLVMGQNIGQTFSMVATGNADMGFVALSAVLSPRNATAGSRWDVPAELYDPIRQDAVLLNAQSEGGLAFLEYLQGDAARSVISRFGYLVE</sequence>
<dbReference type="PANTHER" id="PTHR30632">
    <property type="entry name" value="MOLYBDATE-BINDING PERIPLASMIC PROTEIN"/>
    <property type="match status" value="1"/>
</dbReference>
<proteinExistence type="inferred from homology"/>
<evidence type="ECO:0000313" key="7">
    <source>
        <dbReference type="Proteomes" id="UP000202922"/>
    </source>
</evidence>
<dbReference type="AlphaFoldDB" id="A0A238KK67"/>
<dbReference type="SUPFAM" id="SSF53850">
    <property type="entry name" value="Periplasmic binding protein-like II"/>
    <property type="match status" value="1"/>
</dbReference>
<keyword evidence="2 4" id="KW-0479">Metal-binding</keyword>
<dbReference type="OrthoDB" id="9785015at2"/>
<gene>
    <name evidence="6" type="primary">modA</name>
    <name evidence="6" type="ORF">COL8621_02211</name>
</gene>
<name>A0A238KK67_9RHOB</name>
<evidence type="ECO:0000313" key="6">
    <source>
        <dbReference type="EMBL" id="SMX43094.1"/>
    </source>
</evidence>
<feature type="binding site" evidence="4">
    <location>
        <position position="62"/>
    </location>
    <ligand>
        <name>molybdate</name>
        <dbReference type="ChEBI" id="CHEBI:36264"/>
    </ligand>
</feature>
<dbReference type="InterPro" id="IPR005950">
    <property type="entry name" value="ModA"/>
</dbReference>
<keyword evidence="7" id="KW-1185">Reference proteome</keyword>
<dbReference type="EMBL" id="FXYE01000002">
    <property type="protein sequence ID" value="SMX43094.1"/>
    <property type="molecule type" value="Genomic_DNA"/>
</dbReference>
<evidence type="ECO:0000256" key="3">
    <source>
        <dbReference type="ARBA" id="ARBA00022729"/>
    </source>
</evidence>
<keyword evidence="3 5" id="KW-0732">Signal</keyword>
<evidence type="ECO:0000256" key="5">
    <source>
        <dbReference type="SAM" id="SignalP"/>
    </source>
</evidence>
<dbReference type="InterPro" id="IPR050682">
    <property type="entry name" value="ModA/WtpA"/>
</dbReference>
<feature type="binding site" evidence="4">
    <location>
        <position position="171"/>
    </location>
    <ligand>
        <name>molybdate</name>
        <dbReference type="ChEBI" id="CHEBI:36264"/>
    </ligand>
</feature>
<accession>A0A238KK67</accession>
<dbReference type="CDD" id="cd13539">
    <property type="entry name" value="PBP2_AvModA"/>
    <property type="match status" value="1"/>
</dbReference>
<dbReference type="InterPro" id="IPR044084">
    <property type="entry name" value="AvModA-like_subst-bd"/>
</dbReference>
<feature type="chain" id="PRO_5013054074" evidence="5">
    <location>
        <begin position="25"/>
        <end position="253"/>
    </location>
</feature>
<dbReference type="PIRSF" id="PIRSF004846">
    <property type="entry name" value="ModA"/>
    <property type="match status" value="1"/>
</dbReference>
<dbReference type="Pfam" id="PF13531">
    <property type="entry name" value="SBP_bac_11"/>
    <property type="match status" value="1"/>
</dbReference>
<evidence type="ECO:0000256" key="1">
    <source>
        <dbReference type="ARBA" id="ARBA00009175"/>
    </source>
</evidence>
<organism evidence="6 7">
    <name type="scientific">Actibacterium lipolyticum</name>
    <dbReference type="NCBI Taxonomy" id="1524263"/>
    <lineage>
        <taxon>Bacteria</taxon>
        <taxon>Pseudomonadati</taxon>
        <taxon>Pseudomonadota</taxon>
        <taxon>Alphaproteobacteria</taxon>
        <taxon>Rhodobacterales</taxon>
        <taxon>Roseobacteraceae</taxon>
        <taxon>Actibacterium</taxon>
    </lineage>
</organism>
<keyword evidence="4" id="KW-0500">Molybdenum</keyword>
<dbReference type="GO" id="GO:0046872">
    <property type="term" value="F:metal ion binding"/>
    <property type="evidence" value="ECO:0007669"/>
    <property type="project" value="UniProtKB-KW"/>
</dbReference>
<dbReference type="Gene3D" id="3.40.190.10">
    <property type="entry name" value="Periplasmic binding protein-like II"/>
    <property type="match status" value="2"/>
</dbReference>
<protein>
    <submittedName>
        <fullName evidence="6">Molybdate-binding periplasmic protein</fullName>
    </submittedName>
</protein>
<comment type="similarity">
    <text evidence="1">Belongs to the bacterial solute-binding protein ModA family.</text>
</comment>
<dbReference type="GO" id="GO:0015689">
    <property type="term" value="P:molybdate ion transport"/>
    <property type="evidence" value="ECO:0007669"/>
    <property type="project" value="InterPro"/>
</dbReference>
<evidence type="ECO:0000256" key="2">
    <source>
        <dbReference type="ARBA" id="ARBA00022723"/>
    </source>
</evidence>
<reference evidence="7" key="1">
    <citation type="submission" date="2017-05" db="EMBL/GenBank/DDBJ databases">
        <authorList>
            <person name="Rodrigo-Torres L."/>
            <person name="Arahal R. D."/>
            <person name="Lucena T."/>
        </authorList>
    </citation>
    <scope>NUCLEOTIDE SEQUENCE [LARGE SCALE GENOMIC DNA]</scope>
    <source>
        <strain evidence="7">CECT 8621</strain>
    </source>
</reference>